<dbReference type="PANTHER" id="PTHR30055:SF153">
    <property type="entry name" value="HTH-TYPE TRANSCRIPTIONAL REPRESSOR RV3405C"/>
    <property type="match status" value="1"/>
</dbReference>
<dbReference type="InterPro" id="IPR009057">
    <property type="entry name" value="Homeodomain-like_sf"/>
</dbReference>
<evidence type="ECO:0000313" key="4">
    <source>
        <dbReference type="EMBL" id="CDO86194.1"/>
    </source>
</evidence>
<dbReference type="SUPFAM" id="SSF46689">
    <property type="entry name" value="Homeodomain-like"/>
    <property type="match status" value="1"/>
</dbReference>
<dbReference type="Proteomes" id="UP000028880">
    <property type="component" value="Unassembled WGS sequence"/>
</dbReference>
<dbReference type="EMBL" id="HG964446">
    <property type="protein sequence ID" value="CDO86194.1"/>
    <property type="molecule type" value="Genomic_DNA"/>
</dbReference>
<keyword evidence="1 2" id="KW-0238">DNA-binding</keyword>
<dbReference type="RefSeq" id="WP_084163276.1">
    <property type="nucleotide sequence ID" value="NZ_HG964446.1"/>
</dbReference>
<dbReference type="GO" id="GO:0000976">
    <property type="term" value="F:transcription cis-regulatory region binding"/>
    <property type="evidence" value="ECO:0007669"/>
    <property type="project" value="TreeGrafter"/>
</dbReference>
<gene>
    <name evidence="4" type="ORF">BN973_00535</name>
</gene>
<evidence type="ECO:0000259" key="3">
    <source>
        <dbReference type="PROSITE" id="PS50977"/>
    </source>
</evidence>
<dbReference type="PRINTS" id="PR00455">
    <property type="entry name" value="HTHTETR"/>
</dbReference>
<dbReference type="GO" id="GO:0003700">
    <property type="term" value="F:DNA-binding transcription factor activity"/>
    <property type="evidence" value="ECO:0007669"/>
    <property type="project" value="TreeGrafter"/>
</dbReference>
<dbReference type="InterPro" id="IPR050109">
    <property type="entry name" value="HTH-type_TetR-like_transc_reg"/>
</dbReference>
<dbReference type="AlphaFoldDB" id="A0A024JRK7"/>
<dbReference type="STRING" id="47839.BN973_00535"/>
<organism evidence="4">
    <name type="scientific">Mycobacterium triplex</name>
    <dbReference type="NCBI Taxonomy" id="47839"/>
    <lineage>
        <taxon>Bacteria</taxon>
        <taxon>Bacillati</taxon>
        <taxon>Actinomycetota</taxon>
        <taxon>Actinomycetes</taxon>
        <taxon>Mycobacteriales</taxon>
        <taxon>Mycobacteriaceae</taxon>
        <taxon>Mycobacterium</taxon>
        <taxon>Mycobacterium simiae complex</taxon>
    </lineage>
</organism>
<evidence type="ECO:0000256" key="1">
    <source>
        <dbReference type="ARBA" id="ARBA00023125"/>
    </source>
</evidence>
<feature type="domain" description="HTH tetR-type" evidence="3">
    <location>
        <begin position="20"/>
        <end position="80"/>
    </location>
</feature>
<dbReference type="PROSITE" id="PS50977">
    <property type="entry name" value="HTH_TETR_2"/>
    <property type="match status" value="1"/>
</dbReference>
<dbReference type="Pfam" id="PF00440">
    <property type="entry name" value="TetR_N"/>
    <property type="match status" value="1"/>
</dbReference>
<dbReference type="OrthoDB" id="3210235at2"/>
<feature type="DNA-binding region" description="H-T-H motif" evidence="2">
    <location>
        <begin position="43"/>
        <end position="62"/>
    </location>
</feature>
<proteinExistence type="predicted"/>
<dbReference type="InterPro" id="IPR001647">
    <property type="entry name" value="HTH_TetR"/>
</dbReference>
<dbReference type="HOGENOM" id="CLU_088572_2_0_11"/>
<dbReference type="PROSITE" id="PS01081">
    <property type="entry name" value="HTH_TETR_1"/>
    <property type="match status" value="1"/>
</dbReference>
<reference evidence="4" key="1">
    <citation type="journal article" date="2014" name="Genome Announc.">
        <title>Draft Genome Sequence of Mycobacterium triplex DSM 44626.</title>
        <authorList>
            <person name="Sassi M."/>
            <person name="Croce O."/>
            <person name="Robert C."/>
            <person name="Raoult D."/>
            <person name="Drancourt M."/>
        </authorList>
    </citation>
    <scope>NUCLEOTIDE SEQUENCE [LARGE SCALE GENOMIC DNA]</scope>
    <source>
        <strain evidence="4">DSM 44626</strain>
    </source>
</reference>
<name>A0A024JRK7_9MYCO</name>
<sequence length="191" mass="20421">MTTRSASPGSAQESVPTGRDEVTAAILDSAAEMFAERGPAAASIRDIAARAHVNHGLVFRHFGTKEKLVAAVLDDLAAKLTKLTDGVASQEEVEVATSRHLRVIARALLDGFPAGKLQSSFPAAARLLEGIRPEHESEASARLGAANAIALLLGWQLFEPFVRSATGLEDLTREQLRESMFAEMARLAEPH</sequence>
<dbReference type="Gene3D" id="1.10.357.10">
    <property type="entry name" value="Tetracycline Repressor, domain 2"/>
    <property type="match status" value="1"/>
</dbReference>
<dbReference type="PANTHER" id="PTHR30055">
    <property type="entry name" value="HTH-TYPE TRANSCRIPTIONAL REGULATOR RUTR"/>
    <property type="match status" value="1"/>
</dbReference>
<dbReference type="InterPro" id="IPR023772">
    <property type="entry name" value="DNA-bd_HTH_TetR-type_CS"/>
</dbReference>
<accession>A0A024JRK7</accession>
<evidence type="ECO:0000256" key="2">
    <source>
        <dbReference type="PROSITE-ProRule" id="PRU00335"/>
    </source>
</evidence>
<reference evidence="4" key="2">
    <citation type="submission" date="2014-04" db="EMBL/GenBank/DDBJ databases">
        <authorList>
            <person name="Xu Y.W."/>
            <person name="Yang Q."/>
        </authorList>
    </citation>
    <scope>NUCLEOTIDE SEQUENCE</scope>
    <source>
        <strain evidence="4">DSM 44626</strain>
    </source>
</reference>
<protein>
    <submittedName>
        <fullName evidence="4">Transcriptional regulator</fullName>
    </submittedName>
</protein>
<dbReference type="eggNOG" id="COG1309">
    <property type="taxonomic scope" value="Bacteria"/>
</dbReference>